<feature type="compositionally biased region" description="Polar residues" evidence="1">
    <location>
        <begin position="247"/>
        <end position="260"/>
    </location>
</feature>
<dbReference type="OrthoDB" id="1149080at2"/>
<gene>
    <name evidence="2" type="ORF">CGC50_05495</name>
</gene>
<proteinExistence type="predicted"/>
<feature type="compositionally biased region" description="Pro residues" evidence="1">
    <location>
        <begin position="145"/>
        <end position="154"/>
    </location>
</feature>
<dbReference type="Proteomes" id="UP000217250">
    <property type="component" value="Chromosome"/>
</dbReference>
<protein>
    <submittedName>
        <fullName evidence="2">Uncharacterized protein</fullName>
    </submittedName>
</protein>
<organism evidence="2 3">
    <name type="scientific">Capnocytophaga gingivalis</name>
    <dbReference type="NCBI Taxonomy" id="1017"/>
    <lineage>
        <taxon>Bacteria</taxon>
        <taxon>Pseudomonadati</taxon>
        <taxon>Bacteroidota</taxon>
        <taxon>Flavobacteriia</taxon>
        <taxon>Flavobacteriales</taxon>
        <taxon>Flavobacteriaceae</taxon>
        <taxon>Capnocytophaga</taxon>
    </lineage>
</organism>
<dbReference type="RefSeq" id="WP_095910016.1">
    <property type="nucleotide sequence ID" value="NZ_CP022386.1"/>
</dbReference>
<evidence type="ECO:0000256" key="1">
    <source>
        <dbReference type="SAM" id="MobiDB-lite"/>
    </source>
</evidence>
<dbReference type="KEGG" id="cgh:CGC50_05495"/>
<dbReference type="EMBL" id="CP022386">
    <property type="protein sequence ID" value="ATA86668.1"/>
    <property type="molecule type" value="Genomic_DNA"/>
</dbReference>
<evidence type="ECO:0000313" key="3">
    <source>
        <dbReference type="Proteomes" id="UP000217250"/>
    </source>
</evidence>
<reference evidence="3" key="1">
    <citation type="submission" date="2017-06" db="EMBL/GenBank/DDBJ databases">
        <title>Capnocytophaga spp. assemblies.</title>
        <authorList>
            <person name="Gulvik C.A."/>
        </authorList>
    </citation>
    <scope>NUCLEOTIDE SEQUENCE [LARGE SCALE GENOMIC DNA]</scope>
    <source>
        <strain evidence="3">H1496</strain>
    </source>
</reference>
<feature type="region of interest" description="Disordered" evidence="1">
    <location>
        <begin position="247"/>
        <end position="266"/>
    </location>
</feature>
<evidence type="ECO:0000313" key="2">
    <source>
        <dbReference type="EMBL" id="ATA86668.1"/>
    </source>
</evidence>
<dbReference type="AlphaFoldDB" id="A0A250FRI4"/>
<name>A0A250FRI4_9FLAO</name>
<sequence length="266" mass="30613">MWQEDKPQLLLAQISKVGNGLSPVGFVEKLRDFAPLREQPEPIARMAIGLIVTQHAALIGIKGTIDAMNKEDISNLIYSRFAHLALEELHKAFQLERYGELGEATAHYNLINAPYIAQVLTKYVSWLRKTRQNHPHLSLERTPPEQTPPAPPSPERIEVLAQQMQQQYLQTGQMPLFCSWLFDAMRQVGMLPDFSPEEKKLLQARYQKERLELSKENRPRYNPSASLYEEIALKKEIALKYFFEQRSVNSEQRSVSSEQKSVIRGQ</sequence>
<accession>A0A250FRI4</accession>
<feature type="region of interest" description="Disordered" evidence="1">
    <location>
        <begin position="134"/>
        <end position="154"/>
    </location>
</feature>
<dbReference type="GeneID" id="84808017"/>